<dbReference type="Proteomes" id="UP001529510">
    <property type="component" value="Unassembled WGS sequence"/>
</dbReference>
<organism evidence="2 3">
    <name type="scientific">Cirrhinus mrigala</name>
    <name type="common">Mrigala</name>
    <dbReference type="NCBI Taxonomy" id="683832"/>
    <lineage>
        <taxon>Eukaryota</taxon>
        <taxon>Metazoa</taxon>
        <taxon>Chordata</taxon>
        <taxon>Craniata</taxon>
        <taxon>Vertebrata</taxon>
        <taxon>Euteleostomi</taxon>
        <taxon>Actinopterygii</taxon>
        <taxon>Neopterygii</taxon>
        <taxon>Teleostei</taxon>
        <taxon>Ostariophysi</taxon>
        <taxon>Cypriniformes</taxon>
        <taxon>Cyprinidae</taxon>
        <taxon>Labeoninae</taxon>
        <taxon>Labeonini</taxon>
        <taxon>Cirrhinus</taxon>
    </lineage>
</organism>
<sequence>KQTSKARVFVGVMEWLTCGFELFSSAYLLFLTAVVTPYHFCETTVVLTCQSRASDQATPTTSCQRANHTLKRVLQAKNDPNFESAAKPRPLGGTNFIVTQ</sequence>
<name>A0ABD0QID5_CIRMR</name>
<feature type="non-terminal residue" evidence="2">
    <location>
        <position position="1"/>
    </location>
</feature>
<dbReference type="AlphaFoldDB" id="A0ABD0QID5"/>
<reference evidence="2 3" key="1">
    <citation type="submission" date="2024-05" db="EMBL/GenBank/DDBJ databases">
        <title>Genome sequencing and assembly of Indian major carp, Cirrhinus mrigala (Hamilton, 1822).</title>
        <authorList>
            <person name="Mohindra V."/>
            <person name="Chowdhury L.M."/>
            <person name="Lal K."/>
            <person name="Jena J.K."/>
        </authorList>
    </citation>
    <scope>NUCLEOTIDE SEQUENCE [LARGE SCALE GENOMIC DNA]</scope>
    <source>
        <strain evidence="2">CM1030</strain>
        <tissue evidence="2">Blood</tissue>
    </source>
</reference>
<comment type="caution">
    <text evidence="2">The sequence shown here is derived from an EMBL/GenBank/DDBJ whole genome shotgun (WGS) entry which is preliminary data.</text>
</comment>
<evidence type="ECO:0000256" key="1">
    <source>
        <dbReference type="SAM" id="MobiDB-lite"/>
    </source>
</evidence>
<accession>A0ABD0QID5</accession>
<protein>
    <recommendedName>
        <fullName evidence="4">Secreted protein</fullName>
    </recommendedName>
</protein>
<evidence type="ECO:0000313" key="3">
    <source>
        <dbReference type="Proteomes" id="UP001529510"/>
    </source>
</evidence>
<evidence type="ECO:0008006" key="4">
    <source>
        <dbReference type="Google" id="ProtNLM"/>
    </source>
</evidence>
<keyword evidence="3" id="KW-1185">Reference proteome</keyword>
<proteinExistence type="predicted"/>
<feature type="non-terminal residue" evidence="2">
    <location>
        <position position="100"/>
    </location>
</feature>
<evidence type="ECO:0000313" key="2">
    <source>
        <dbReference type="EMBL" id="KAL0185989.1"/>
    </source>
</evidence>
<feature type="region of interest" description="Disordered" evidence="1">
    <location>
        <begin position="81"/>
        <end position="100"/>
    </location>
</feature>
<dbReference type="EMBL" id="JAMKFB020000008">
    <property type="protein sequence ID" value="KAL0185989.1"/>
    <property type="molecule type" value="Genomic_DNA"/>
</dbReference>
<gene>
    <name evidence="2" type="ORF">M9458_017659</name>
</gene>